<name>A0ABR1IUL8_9AGAR</name>
<comment type="similarity">
    <text evidence="2">Belongs to the peptidase M35 family.</text>
</comment>
<evidence type="ECO:0000256" key="6">
    <source>
        <dbReference type="ARBA" id="ARBA00022833"/>
    </source>
</evidence>
<dbReference type="InterPro" id="IPR050414">
    <property type="entry name" value="Fungal_M35_metalloproteases"/>
</dbReference>
<comment type="cofactor">
    <cofactor evidence="1">
        <name>Zn(2+)</name>
        <dbReference type="ChEBI" id="CHEBI:29105"/>
    </cofactor>
</comment>
<evidence type="ECO:0000259" key="9">
    <source>
        <dbReference type="SMART" id="SM01351"/>
    </source>
</evidence>
<keyword evidence="11" id="KW-1185">Reference proteome</keyword>
<evidence type="ECO:0000256" key="7">
    <source>
        <dbReference type="ARBA" id="ARBA00023049"/>
    </source>
</evidence>
<comment type="caution">
    <text evidence="10">The sequence shown here is derived from an EMBL/GenBank/DDBJ whole genome shotgun (WGS) entry which is preliminary data.</text>
</comment>
<keyword evidence="5" id="KW-0378">Hydrolase</keyword>
<reference evidence="10 11" key="1">
    <citation type="submission" date="2024-01" db="EMBL/GenBank/DDBJ databases">
        <title>A draft genome for the cacao thread blight pathogen Marasmiellus scandens.</title>
        <authorList>
            <person name="Baruah I.K."/>
            <person name="Leung J."/>
            <person name="Bukari Y."/>
            <person name="Amoako-Attah I."/>
            <person name="Meinhardt L.W."/>
            <person name="Bailey B.A."/>
            <person name="Cohen S.P."/>
        </authorList>
    </citation>
    <scope>NUCLEOTIDE SEQUENCE [LARGE SCALE GENOMIC DNA]</scope>
    <source>
        <strain evidence="10 11">GH-19</strain>
    </source>
</reference>
<dbReference type="Pfam" id="PF14521">
    <property type="entry name" value="Aspzincin_M35"/>
    <property type="match status" value="1"/>
</dbReference>
<protein>
    <recommendedName>
        <fullName evidence="9">Lysine-specific metallo-endopeptidase domain-containing protein</fullName>
    </recommendedName>
</protein>
<dbReference type="InterPro" id="IPR024079">
    <property type="entry name" value="MetalloPept_cat_dom_sf"/>
</dbReference>
<evidence type="ECO:0000256" key="3">
    <source>
        <dbReference type="ARBA" id="ARBA00022670"/>
    </source>
</evidence>
<sequence length="352" mass="38059">MFSSILRSSLVALVVSTIVVTATQEVTLKVSGPEYAKGVDNLKVKTTLTNTGSDNLSLLNDPRSILDTAPTDSFRIVGSGGTSPAFSGMRLKYDPSVAAKMQDALLTTLAPGQSVDVTHDLSSAYNFTSSGEDSYDISPSTLFFVVDPSTREVSTLTAKVESTLKSKLDGTLAIARRAPMHKRASFNGCSESQQSDIQAAIPVANTYASEAVSYLQGISSDTSRFDTWFGAYTTEDRNTVLDHFNNMAAQGYDNYSYDCSTCVRPGVFAYVYPTQFGTIYLCDVFWRVGVSGTDSKAGTLVHESSHFDRLAGTRDYAYGQPTAQRLANEAPELAIRNADSHEYFAENTPSLN</sequence>
<feature type="chain" id="PRO_5045129291" description="Lysine-specific metallo-endopeptidase domain-containing protein" evidence="8">
    <location>
        <begin position="25"/>
        <end position="352"/>
    </location>
</feature>
<evidence type="ECO:0000313" key="10">
    <source>
        <dbReference type="EMBL" id="KAK7438460.1"/>
    </source>
</evidence>
<organism evidence="10 11">
    <name type="scientific">Marasmiellus scandens</name>
    <dbReference type="NCBI Taxonomy" id="2682957"/>
    <lineage>
        <taxon>Eukaryota</taxon>
        <taxon>Fungi</taxon>
        <taxon>Dikarya</taxon>
        <taxon>Basidiomycota</taxon>
        <taxon>Agaricomycotina</taxon>
        <taxon>Agaricomycetes</taxon>
        <taxon>Agaricomycetidae</taxon>
        <taxon>Agaricales</taxon>
        <taxon>Marasmiineae</taxon>
        <taxon>Omphalotaceae</taxon>
        <taxon>Marasmiellus</taxon>
    </lineage>
</organism>
<evidence type="ECO:0000256" key="4">
    <source>
        <dbReference type="ARBA" id="ARBA00022723"/>
    </source>
</evidence>
<evidence type="ECO:0000256" key="2">
    <source>
        <dbReference type="ARBA" id="ARBA00010279"/>
    </source>
</evidence>
<evidence type="ECO:0000313" key="11">
    <source>
        <dbReference type="Proteomes" id="UP001498398"/>
    </source>
</evidence>
<dbReference type="EMBL" id="JBANRG010000079">
    <property type="protein sequence ID" value="KAK7438460.1"/>
    <property type="molecule type" value="Genomic_DNA"/>
</dbReference>
<dbReference type="SUPFAM" id="SSF55486">
    <property type="entry name" value="Metalloproteases ('zincins'), catalytic domain"/>
    <property type="match status" value="1"/>
</dbReference>
<keyword evidence="8" id="KW-0732">Signal</keyword>
<dbReference type="PANTHER" id="PTHR37016:SF3">
    <property type="entry name" value="NEUTRAL PROTEASE 2-RELATED"/>
    <property type="match status" value="1"/>
</dbReference>
<dbReference type="Gene3D" id="3.40.390.10">
    <property type="entry name" value="Collagenase (Catalytic Domain)"/>
    <property type="match status" value="1"/>
</dbReference>
<evidence type="ECO:0000256" key="1">
    <source>
        <dbReference type="ARBA" id="ARBA00001947"/>
    </source>
</evidence>
<dbReference type="SMART" id="SM01351">
    <property type="entry name" value="Aspzincin_M35"/>
    <property type="match status" value="1"/>
</dbReference>
<gene>
    <name evidence="10" type="ORF">VKT23_018073</name>
</gene>
<accession>A0ABR1IUL8</accession>
<evidence type="ECO:0000256" key="8">
    <source>
        <dbReference type="SAM" id="SignalP"/>
    </source>
</evidence>
<keyword evidence="4" id="KW-0479">Metal-binding</keyword>
<dbReference type="Gene3D" id="2.60.40.2970">
    <property type="match status" value="1"/>
</dbReference>
<proteinExistence type="inferred from homology"/>
<feature type="domain" description="Lysine-specific metallo-endopeptidase" evidence="9">
    <location>
        <begin position="213"/>
        <end position="346"/>
    </location>
</feature>
<dbReference type="Proteomes" id="UP001498398">
    <property type="component" value="Unassembled WGS sequence"/>
</dbReference>
<keyword evidence="6" id="KW-0862">Zinc</keyword>
<feature type="signal peptide" evidence="8">
    <location>
        <begin position="1"/>
        <end position="24"/>
    </location>
</feature>
<keyword evidence="3" id="KW-0645">Protease</keyword>
<dbReference type="PANTHER" id="PTHR37016">
    <property type="match status" value="1"/>
</dbReference>
<dbReference type="InterPro" id="IPR029463">
    <property type="entry name" value="Lys_MEP"/>
</dbReference>
<evidence type="ECO:0000256" key="5">
    <source>
        <dbReference type="ARBA" id="ARBA00022801"/>
    </source>
</evidence>
<keyword evidence="7" id="KW-0482">Metalloprotease</keyword>